<dbReference type="Pfam" id="PF07245">
    <property type="entry name" value="Phlebovirus_G2"/>
    <property type="match status" value="1"/>
</dbReference>
<dbReference type="GO" id="GO:0004190">
    <property type="term" value="F:aspartic-type endopeptidase activity"/>
    <property type="evidence" value="ECO:0007669"/>
    <property type="project" value="InterPro"/>
</dbReference>
<feature type="region of interest" description="Disordered" evidence="3">
    <location>
        <begin position="134"/>
        <end position="168"/>
    </location>
</feature>
<feature type="compositionally biased region" description="Low complexity" evidence="3">
    <location>
        <begin position="142"/>
        <end position="156"/>
    </location>
</feature>
<dbReference type="PANTHER" id="PTHR22954">
    <property type="entry name" value="RETROVIRAL PROTEASE-RELATED"/>
    <property type="match status" value="1"/>
</dbReference>
<gene>
    <name evidence="6" type="primary">Acey_s0057.g2793</name>
    <name evidence="6" type="ORF">Y032_0057g2793</name>
</gene>
<feature type="coiled-coil region" evidence="2">
    <location>
        <begin position="55"/>
        <end position="98"/>
    </location>
</feature>
<feature type="region of interest" description="Disordered" evidence="3">
    <location>
        <begin position="771"/>
        <end position="819"/>
    </location>
</feature>
<evidence type="ECO:0000313" key="6">
    <source>
        <dbReference type="EMBL" id="EYC10154.1"/>
    </source>
</evidence>
<dbReference type="InterPro" id="IPR021109">
    <property type="entry name" value="Peptidase_aspartic_dom_sf"/>
</dbReference>
<comment type="caution">
    <text evidence="6">The sequence shown here is derived from an EMBL/GenBank/DDBJ whole genome shotgun (WGS) entry which is preliminary data.</text>
</comment>
<feature type="region of interest" description="Disordered" evidence="3">
    <location>
        <begin position="495"/>
        <end position="526"/>
    </location>
</feature>
<feature type="transmembrane region" description="Helical" evidence="4">
    <location>
        <begin position="954"/>
        <end position="979"/>
    </location>
</feature>
<feature type="compositionally biased region" description="Basic and acidic residues" evidence="3">
    <location>
        <begin position="157"/>
        <end position="167"/>
    </location>
</feature>
<dbReference type="EMBL" id="JARK01001393">
    <property type="protein sequence ID" value="EYC10154.1"/>
    <property type="molecule type" value="Genomic_DNA"/>
</dbReference>
<dbReference type="SUPFAM" id="SSF50630">
    <property type="entry name" value="Acid proteases"/>
    <property type="match status" value="1"/>
</dbReference>
<organism evidence="6 7">
    <name type="scientific">Ancylostoma ceylanicum</name>
    <dbReference type="NCBI Taxonomy" id="53326"/>
    <lineage>
        <taxon>Eukaryota</taxon>
        <taxon>Metazoa</taxon>
        <taxon>Ecdysozoa</taxon>
        <taxon>Nematoda</taxon>
        <taxon>Chromadorea</taxon>
        <taxon>Rhabditida</taxon>
        <taxon>Rhabditina</taxon>
        <taxon>Rhabditomorpha</taxon>
        <taxon>Strongyloidea</taxon>
        <taxon>Ancylostomatidae</taxon>
        <taxon>Ancylostomatinae</taxon>
        <taxon>Ancylostoma</taxon>
    </lineage>
</organism>
<dbReference type="Pfam" id="PF13650">
    <property type="entry name" value="Asp_protease_2"/>
    <property type="match status" value="1"/>
</dbReference>
<evidence type="ECO:0000256" key="2">
    <source>
        <dbReference type="SAM" id="Coils"/>
    </source>
</evidence>
<keyword evidence="4" id="KW-1133">Transmembrane helix</keyword>
<feature type="compositionally biased region" description="Basic and acidic residues" evidence="3">
    <location>
        <begin position="780"/>
        <end position="794"/>
    </location>
</feature>
<dbReference type="Gene3D" id="2.60.40.3770">
    <property type="match status" value="1"/>
</dbReference>
<evidence type="ECO:0000313" key="7">
    <source>
        <dbReference type="Proteomes" id="UP000024635"/>
    </source>
</evidence>
<feature type="domain" description="Peptidase A2" evidence="5">
    <location>
        <begin position="570"/>
        <end position="684"/>
    </location>
</feature>
<dbReference type="InterPro" id="IPR009878">
    <property type="entry name" value="Phlebovirus_G2_fusion"/>
</dbReference>
<evidence type="ECO:0000256" key="3">
    <source>
        <dbReference type="SAM" id="MobiDB-lite"/>
    </source>
</evidence>
<dbReference type="InterPro" id="IPR001995">
    <property type="entry name" value="Peptidase_A2_cat"/>
</dbReference>
<protein>
    <recommendedName>
        <fullName evidence="5">Peptidase A2 domain-containing protein</fullName>
    </recommendedName>
</protein>
<keyword evidence="1" id="KW-0378">Hydrolase</keyword>
<evidence type="ECO:0000259" key="5">
    <source>
        <dbReference type="PROSITE" id="PS50175"/>
    </source>
</evidence>
<name>A0A016U4E6_9BILA</name>
<dbReference type="PROSITE" id="PS50175">
    <property type="entry name" value="ASP_PROT_RETROV"/>
    <property type="match status" value="1"/>
</dbReference>
<keyword evidence="4" id="KW-0812">Transmembrane</keyword>
<keyword evidence="4" id="KW-0472">Membrane</keyword>
<dbReference type="GO" id="GO:0006508">
    <property type="term" value="P:proteolysis"/>
    <property type="evidence" value="ECO:0007669"/>
    <property type="project" value="InterPro"/>
</dbReference>
<dbReference type="Proteomes" id="UP000024635">
    <property type="component" value="Unassembled WGS sequence"/>
</dbReference>
<dbReference type="Pfam" id="PF03564">
    <property type="entry name" value="DUF1759"/>
    <property type="match status" value="1"/>
</dbReference>
<dbReference type="Gene3D" id="2.40.70.10">
    <property type="entry name" value="Acid Proteases"/>
    <property type="match status" value="1"/>
</dbReference>
<proteinExistence type="predicted"/>
<dbReference type="PANTHER" id="PTHR22954:SF3">
    <property type="entry name" value="PROTEIN CBG08539"/>
    <property type="match status" value="1"/>
</dbReference>
<feature type="transmembrane region" description="Helical" evidence="4">
    <location>
        <begin position="1007"/>
        <end position="1026"/>
    </location>
</feature>
<dbReference type="InterPro" id="IPR005312">
    <property type="entry name" value="DUF1759"/>
</dbReference>
<sequence>MAFIFHKKPIVYSAKTLSTLLDKFRAYTEEISPTGDENNQYEELTTAVNLIGGGIKLIQQSRDALQTLVNKLEKEFDVMKLKGNRKELISEVEEIDNETHFNEKIASANDMVYVLETRLTETRSKAHKIAQKLGIDPKKSEINNSTSSETSSSNKTSDARCSEDPERVLSPNEVEWLSEDPSELTLIEREDVICRTLKPKQLQLPKFYGDEEEFPEFWAVFETLVHENKVLSKVEKMLLLKDSLEGRAEIAVKGIQLVPKNYEWMINALKKKYGNKPTNRAKIVQKLIDMRPAANNAESCTYVYDQIRMLINQMVSAGQDIRNMQDALWTEKILEKFPYSIVKSVLISTQDQEETKIEDLMEELEKQIDAEKYVESRLRNFAKGEHPRKRTEFTRNEQQRSNTNECVFCTSNTHAALNCKSVTDIQVRRNTVKDRKLCWKCFSYEHSSNQCTKPNCQRCGRMHDVSLCFPASAERGNTQGYSQRQRPMVQNRTHYPPVQRNANPSTGGGCSWDNNRSNERPFQNRQSVNNTCLETQPITETQLNTDREQIVLMTAEGSVWNQRTNQFEKILFFFDTGAQKTLIRESAADELGLSKQSTEICSMSGIGGHTESFQSSLVSLKICTAFGRQVDITAQTKPVLTKGFSSVTLSEEDKDFLQSNELCICNPRVRGEHQNPHILVGLDYYYQLVPPNAAPVQMPSGLYIAKTVFGPSIHGRGTLPTDAIGNNTMTYQLTAIAESAEANIQMPSQNVLQRALSKIFPLEIRSAEETIDDNASVSNDPRHDHEQDEIDRTPDISSVDRMVRQQGTPRRNKPRASKTRAYEVIQDFERQLDASPARSSTFLSNWIVLPILLCMINAVSARAATSVTCHDGMIRTKSTGEPFELCFSKECRSFNASEELTFKIPPSVLNKKANISLRFPNINITEFVECAPAPFCEHSSQFMTAALMGNPHCWPMGAIATVAAVLYLTVIIIMIWVSLIKKCVKRPRITIEPAREMQVLQSFNPKPLTISVSVVVVMLLTTALNGTDACQQGFMRHNVDLVCNNHGKCLHEYNQEVLFNQMHSELCIQVRHGNETIGTIKITQKPVSLMCSKVTQFFTRDTIHKVFHATRCSEAGSCTNNRCNTLKHNETVEELSHVANYPGYSACENTCGGLVCGCFLPMPACTFIRVAHLPRSQTVFEVANCLDWKPTIHYEVDFTLNNVEWKRELPLIPYVTQEFGNLSLTVVSLQKPHSILMDRRYAIADNEALAIPDNFELPVECISKTEASNNFEACRNRMVCVCKNFKAPQACHCPRNALRDIRADSSNRLPITTPSVEITSHKSEIYATLAETEVVLVVKSAILIESADFILEQPCSVQFEQAIGCYNCQDGAVVRAHCQTKVMTLVTVQCEGFAFDVECGPSNKTSDIRLEFGNAIVAEKCRVVCDGNDISLELHGVLHYHPKYFAQSIFENSESRSEYWANFKDIHIPDLKPLNSSHIDLERRQSDRTNGTAKKLGSHTEHYTCFHQNQQPHRTIAMLLYGLCNRIQRSTTTISTSQQQHELARPQWTTLWYHHYQHRDLQFLACTVILCLSLTAKSIL</sequence>
<evidence type="ECO:0000256" key="1">
    <source>
        <dbReference type="ARBA" id="ARBA00022801"/>
    </source>
</evidence>
<keyword evidence="2" id="KW-0175">Coiled coil</keyword>
<reference evidence="7" key="1">
    <citation type="journal article" date="2015" name="Nat. Genet.">
        <title>The genome and transcriptome of the zoonotic hookworm Ancylostoma ceylanicum identify infection-specific gene families.</title>
        <authorList>
            <person name="Schwarz E.M."/>
            <person name="Hu Y."/>
            <person name="Antoshechkin I."/>
            <person name="Miller M.M."/>
            <person name="Sternberg P.W."/>
            <person name="Aroian R.V."/>
        </authorList>
    </citation>
    <scope>NUCLEOTIDE SEQUENCE</scope>
    <source>
        <strain evidence="7">HY135</strain>
    </source>
</reference>
<feature type="compositionally biased region" description="Polar residues" evidence="3">
    <location>
        <begin position="512"/>
        <end position="526"/>
    </location>
</feature>
<keyword evidence="7" id="KW-1185">Reference proteome</keyword>
<evidence type="ECO:0000256" key="4">
    <source>
        <dbReference type="SAM" id="Phobius"/>
    </source>
</evidence>
<dbReference type="OrthoDB" id="5870576at2759"/>
<accession>A0A016U4E6</accession>